<name>A0A1Q2CJS2_9ACTN</name>
<reference evidence="10" key="1">
    <citation type="submission" date="2017-02" db="EMBL/GenBank/DDBJ databases">
        <title>Tessaracoccus aquaemaris sp. nov., isolated from the intestine of a Korean rockfish, Sebastes schlegelii, in a marine aquaculture pond.</title>
        <authorList>
            <person name="Tak E.J."/>
            <person name="Bae J.-W."/>
        </authorList>
    </citation>
    <scope>NUCLEOTIDE SEQUENCE [LARGE SCALE GENOMIC DNA]</scope>
    <source>
        <strain evidence="10">NSG39</strain>
    </source>
</reference>
<feature type="transmembrane region" description="Helical" evidence="7">
    <location>
        <begin position="98"/>
        <end position="119"/>
    </location>
</feature>
<evidence type="ECO:0000256" key="2">
    <source>
        <dbReference type="ARBA" id="ARBA00022448"/>
    </source>
</evidence>
<organism evidence="9 10">
    <name type="scientific">Tessaracoccus aquimaris</name>
    <dbReference type="NCBI Taxonomy" id="1332264"/>
    <lineage>
        <taxon>Bacteria</taxon>
        <taxon>Bacillati</taxon>
        <taxon>Actinomycetota</taxon>
        <taxon>Actinomycetes</taxon>
        <taxon>Propionibacteriales</taxon>
        <taxon>Propionibacteriaceae</taxon>
        <taxon>Tessaracoccus</taxon>
    </lineage>
</organism>
<feature type="domain" description="Major facilitator superfamily (MFS) profile" evidence="8">
    <location>
        <begin position="210"/>
        <end position="410"/>
    </location>
</feature>
<dbReference type="InterPro" id="IPR036259">
    <property type="entry name" value="MFS_trans_sf"/>
</dbReference>
<evidence type="ECO:0000256" key="4">
    <source>
        <dbReference type="ARBA" id="ARBA00022692"/>
    </source>
</evidence>
<feature type="transmembrane region" description="Helical" evidence="7">
    <location>
        <begin position="9"/>
        <end position="31"/>
    </location>
</feature>
<dbReference type="GO" id="GO:0022857">
    <property type="term" value="F:transmembrane transporter activity"/>
    <property type="evidence" value="ECO:0007669"/>
    <property type="project" value="InterPro"/>
</dbReference>
<proteinExistence type="predicted"/>
<dbReference type="InterPro" id="IPR020846">
    <property type="entry name" value="MFS_dom"/>
</dbReference>
<dbReference type="CDD" id="cd06173">
    <property type="entry name" value="MFS_MefA_like"/>
    <property type="match status" value="1"/>
</dbReference>
<evidence type="ECO:0000256" key="6">
    <source>
        <dbReference type="ARBA" id="ARBA00023136"/>
    </source>
</evidence>
<feature type="transmembrane region" description="Helical" evidence="7">
    <location>
        <begin position="376"/>
        <end position="395"/>
    </location>
</feature>
<dbReference type="GO" id="GO:0005886">
    <property type="term" value="C:plasma membrane"/>
    <property type="evidence" value="ECO:0007669"/>
    <property type="project" value="UniProtKB-SubCell"/>
</dbReference>
<keyword evidence="3" id="KW-1003">Cell membrane</keyword>
<protein>
    <submittedName>
        <fullName evidence="9">MFS transporter</fullName>
    </submittedName>
</protein>
<keyword evidence="10" id="KW-1185">Reference proteome</keyword>
<dbReference type="InterPro" id="IPR010290">
    <property type="entry name" value="TM_effector"/>
</dbReference>
<evidence type="ECO:0000259" key="8">
    <source>
        <dbReference type="PROSITE" id="PS50850"/>
    </source>
</evidence>
<evidence type="ECO:0000256" key="1">
    <source>
        <dbReference type="ARBA" id="ARBA00004651"/>
    </source>
</evidence>
<keyword evidence="4 7" id="KW-0812">Transmembrane</keyword>
<keyword evidence="5 7" id="KW-1133">Transmembrane helix</keyword>
<feature type="transmembrane region" description="Helical" evidence="7">
    <location>
        <begin position="43"/>
        <end position="64"/>
    </location>
</feature>
<keyword evidence="2" id="KW-0813">Transport</keyword>
<dbReference type="EMBL" id="CP019606">
    <property type="protein sequence ID" value="AQP46378.1"/>
    <property type="molecule type" value="Genomic_DNA"/>
</dbReference>
<dbReference type="OrthoDB" id="9815525at2"/>
<dbReference type="PANTHER" id="PTHR23513">
    <property type="entry name" value="INTEGRAL MEMBRANE EFFLUX PROTEIN-RELATED"/>
    <property type="match status" value="1"/>
</dbReference>
<feature type="transmembrane region" description="Helical" evidence="7">
    <location>
        <begin position="71"/>
        <end position="92"/>
    </location>
</feature>
<dbReference type="RefSeq" id="WP_077684704.1">
    <property type="nucleotide sequence ID" value="NZ_CP019606.1"/>
</dbReference>
<comment type="subcellular location">
    <subcellularLocation>
        <location evidence="1">Cell membrane</location>
        <topology evidence="1">Multi-pass membrane protein</topology>
    </subcellularLocation>
</comment>
<evidence type="ECO:0000256" key="7">
    <source>
        <dbReference type="SAM" id="Phobius"/>
    </source>
</evidence>
<evidence type="ECO:0000256" key="3">
    <source>
        <dbReference type="ARBA" id="ARBA00022475"/>
    </source>
</evidence>
<dbReference type="PANTHER" id="PTHR23513:SF6">
    <property type="entry name" value="MAJOR FACILITATOR SUPERFAMILY ASSOCIATED DOMAIN-CONTAINING PROTEIN"/>
    <property type="match status" value="1"/>
</dbReference>
<dbReference type="SUPFAM" id="SSF103473">
    <property type="entry name" value="MFS general substrate transporter"/>
    <property type="match status" value="1"/>
</dbReference>
<gene>
    <name evidence="9" type="ORF">BW730_01175</name>
</gene>
<accession>A0A1Q2CJS2</accession>
<dbReference type="KEGG" id="tes:BW730_01175"/>
<evidence type="ECO:0000313" key="9">
    <source>
        <dbReference type="EMBL" id="AQP46378.1"/>
    </source>
</evidence>
<sequence>MAAGAFPRFWAAATISSFGSAVSGVALPVLLVQVLDASATEVGLVNAAQFVPYAVLGLIAGVYVDRWRRRPVLVVTSLGRAFCLALIPLLWLAGGLHAWSLALLLIGFGAFSVFGFAASQSILPSLVPRSELVRANARLDQSDTAAQTAGPLVGGGLVGLFGAPIAIAVDAASYVVDAFLNAGLRVDEARSVDAKRPRLVAQLREGFGWTYRHATLGPLAVSTHVWFLASSASGTVLSLIALRTLGLSPLVFSLLIAGGGVTGLLGASLAPAVGRRLGPGPTIIGARLLYAVTWLIVALTMGTPAAVPALFVALALHGLAAGIENSNEMGYWQALTPDRLLGRVNGTRRSINRTVAVLGSALGGVCLTLIGDRGTLLGIVAVFAVATAIVALSPLRLQGRRWDPEAPSEA</sequence>
<feature type="transmembrane region" description="Helical" evidence="7">
    <location>
        <begin position="225"/>
        <end position="245"/>
    </location>
</feature>
<dbReference type="STRING" id="1332264.BW730_01175"/>
<feature type="transmembrane region" description="Helical" evidence="7">
    <location>
        <begin position="251"/>
        <end position="270"/>
    </location>
</feature>
<evidence type="ECO:0000313" key="10">
    <source>
        <dbReference type="Proteomes" id="UP000188145"/>
    </source>
</evidence>
<keyword evidence="6 7" id="KW-0472">Membrane</keyword>
<dbReference type="Gene3D" id="1.20.1250.20">
    <property type="entry name" value="MFS general substrate transporter like domains"/>
    <property type="match status" value="1"/>
</dbReference>
<dbReference type="Proteomes" id="UP000188145">
    <property type="component" value="Chromosome"/>
</dbReference>
<evidence type="ECO:0000256" key="5">
    <source>
        <dbReference type="ARBA" id="ARBA00022989"/>
    </source>
</evidence>
<dbReference type="PROSITE" id="PS50850">
    <property type="entry name" value="MFS"/>
    <property type="match status" value="1"/>
</dbReference>
<feature type="transmembrane region" description="Helical" evidence="7">
    <location>
        <begin position="351"/>
        <end position="370"/>
    </location>
</feature>
<dbReference type="AlphaFoldDB" id="A0A1Q2CJS2"/>
<dbReference type="Pfam" id="PF05977">
    <property type="entry name" value="MFS_3"/>
    <property type="match status" value="1"/>
</dbReference>